<keyword evidence="2" id="KW-1185">Reference proteome</keyword>
<proteinExistence type="predicted"/>
<name>A0A367EPV0_9ACTN</name>
<gene>
    <name evidence="1" type="ORF">DTL70_23735</name>
</gene>
<evidence type="ECO:0000313" key="2">
    <source>
        <dbReference type="Proteomes" id="UP000252914"/>
    </source>
</evidence>
<sequence length="66" mass="7453">MTQAEPESEEQESAQPDCADCAWYRTMIRRAAGDPRPRADLEALYGAHLRRTHGEPTTVTRPLRSV</sequence>
<accession>A0A367EPV0</accession>
<dbReference type="RefSeq" id="WP_114023988.1">
    <property type="nucleotide sequence ID" value="NZ_QOIN01000048.1"/>
</dbReference>
<dbReference type="EMBL" id="QOIN01000048">
    <property type="protein sequence ID" value="RCG19732.1"/>
    <property type="molecule type" value="Genomic_DNA"/>
</dbReference>
<reference evidence="1 2" key="1">
    <citation type="submission" date="2018-06" db="EMBL/GenBank/DDBJ databases">
        <title>Streptomyces reniochalinae sp. nov. and Streptomyces diacarnus sp. nov. from marine sponges.</title>
        <authorList>
            <person name="Li L."/>
        </authorList>
    </citation>
    <scope>NUCLEOTIDE SEQUENCE [LARGE SCALE GENOMIC DNA]</scope>
    <source>
        <strain evidence="1 2">LHW51701</strain>
    </source>
</reference>
<protein>
    <submittedName>
        <fullName evidence="1">Uncharacterized protein</fullName>
    </submittedName>
</protein>
<evidence type="ECO:0000313" key="1">
    <source>
        <dbReference type="EMBL" id="RCG19732.1"/>
    </source>
</evidence>
<comment type="caution">
    <text evidence="1">The sequence shown here is derived from an EMBL/GenBank/DDBJ whole genome shotgun (WGS) entry which is preliminary data.</text>
</comment>
<dbReference type="AlphaFoldDB" id="A0A367EPV0"/>
<organism evidence="1 2">
    <name type="scientific">Streptomyces diacarni</name>
    <dbReference type="NCBI Taxonomy" id="2800381"/>
    <lineage>
        <taxon>Bacteria</taxon>
        <taxon>Bacillati</taxon>
        <taxon>Actinomycetota</taxon>
        <taxon>Actinomycetes</taxon>
        <taxon>Kitasatosporales</taxon>
        <taxon>Streptomycetaceae</taxon>
        <taxon>Streptomyces</taxon>
    </lineage>
</organism>
<dbReference type="Proteomes" id="UP000252914">
    <property type="component" value="Unassembled WGS sequence"/>
</dbReference>